<reference evidence="6 7" key="2">
    <citation type="journal article" date="2010" name="Stand. Genomic Sci.">
        <title>Complete genome sequence of Sebaldella termitidis type strain (NCTC 11300).</title>
        <authorList>
            <person name="Harmon-Smith M."/>
            <person name="Celia L."/>
            <person name="Chertkov O."/>
            <person name="Lapidus A."/>
            <person name="Copeland A."/>
            <person name="Glavina Del Rio T."/>
            <person name="Nolan M."/>
            <person name="Lucas S."/>
            <person name="Tice H."/>
            <person name="Cheng J.F."/>
            <person name="Han C."/>
            <person name="Detter J.C."/>
            <person name="Bruce D."/>
            <person name="Goodwin L."/>
            <person name="Pitluck S."/>
            <person name="Pati A."/>
            <person name="Liolios K."/>
            <person name="Ivanova N."/>
            <person name="Mavromatis K."/>
            <person name="Mikhailova N."/>
            <person name="Chen A."/>
            <person name="Palaniappan K."/>
            <person name="Land M."/>
            <person name="Hauser L."/>
            <person name="Chang Y.J."/>
            <person name="Jeffries C.D."/>
            <person name="Brettin T."/>
            <person name="Goker M."/>
            <person name="Beck B."/>
            <person name="Bristow J."/>
            <person name="Eisen J.A."/>
            <person name="Markowitz V."/>
            <person name="Hugenholtz P."/>
            <person name="Kyrpides N.C."/>
            <person name="Klenk H.P."/>
            <person name="Chen F."/>
        </authorList>
    </citation>
    <scope>NUCLEOTIDE SEQUENCE [LARGE SCALE GENOMIC DNA]</scope>
    <source>
        <strain evidence="7">ATCC 33386 / NCTC 11300</strain>
    </source>
</reference>
<dbReference type="Proteomes" id="UP000000845">
    <property type="component" value="Chromosome"/>
</dbReference>
<feature type="domain" description="Iron-binding zinc finger CDGSH type" evidence="5">
    <location>
        <begin position="26"/>
        <end position="63"/>
    </location>
</feature>
<evidence type="ECO:0000313" key="7">
    <source>
        <dbReference type="Proteomes" id="UP000000845"/>
    </source>
</evidence>
<organism evidence="6 7">
    <name type="scientific">Sebaldella termitidis (strain ATCC 33386 / NCTC 11300)</name>
    <dbReference type="NCBI Taxonomy" id="526218"/>
    <lineage>
        <taxon>Bacteria</taxon>
        <taxon>Fusobacteriati</taxon>
        <taxon>Fusobacteriota</taxon>
        <taxon>Fusobacteriia</taxon>
        <taxon>Fusobacteriales</taxon>
        <taxon>Leptotrichiaceae</taxon>
        <taxon>Sebaldella</taxon>
    </lineage>
</organism>
<dbReference type="AlphaFoldDB" id="D1AQ76"/>
<keyword evidence="3" id="KW-0408">Iron</keyword>
<dbReference type="STRING" id="526218.Sterm_0782"/>
<evidence type="ECO:0000259" key="5">
    <source>
        <dbReference type="SMART" id="SM00704"/>
    </source>
</evidence>
<dbReference type="HOGENOM" id="CLU_1233392_0_0_0"/>
<sequence>MEDNEKKGIIVFTKYSPYSAADTRIENYKGEEYKTLRVVSLCRCGHSKNKPFCDGTHSRIEFDNERKEEKKHGPKAYKGAKITVFYDRYLCKHIGKCTHGLPEVFDAKRTPWIIPDQTQDVEKLIEVIRKCPSGALSYSIEDGKRETEYSNVQKIRIEKNGSINISGGIKLIDDNDSESILDSKEHYSLCRCGASKHKPFCDGTHYEIEFNGEE</sequence>
<dbReference type="eggNOG" id="COG3369">
    <property type="taxonomic scope" value="Bacteria"/>
</dbReference>
<proteinExistence type="predicted"/>
<dbReference type="RefSeq" id="WP_012860250.1">
    <property type="nucleotide sequence ID" value="NC_013517.1"/>
</dbReference>
<gene>
    <name evidence="6" type="ordered locus">Sterm_0782</name>
</gene>
<dbReference type="Pfam" id="PF09360">
    <property type="entry name" value="zf-CDGSH"/>
    <property type="match status" value="2"/>
</dbReference>
<dbReference type="eggNOG" id="COG3592">
    <property type="taxonomic scope" value="Bacteria"/>
</dbReference>
<feature type="domain" description="Iron-binding zinc finger CDGSH type" evidence="5">
    <location>
        <begin position="164"/>
        <end position="211"/>
    </location>
</feature>
<evidence type="ECO:0000256" key="3">
    <source>
        <dbReference type="ARBA" id="ARBA00023004"/>
    </source>
</evidence>
<accession>D1AQ76</accession>
<evidence type="ECO:0000313" key="6">
    <source>
        <dbReference type="EMBL" id="ACZ07654.1"/>
    </source>
</evidence>
<dbReference type="InterPro" id="IPR018967">
    <property type="entry name" value="FeS-contain_CDGSH-typ"/>
</dbReference>
<dbReference type="GO" id="GO:0005737">
    <property type="term" value="C:cytoplasm"/>
    <property type="evidence" value="ECO:0007669"/>
    <property type="project" value="UniProtKB-ARBA"/>
</dbReference>
<reference evidence="7" key="1">
    <citation type="submission" date="2009-09" db="EMBL/GenBank/DDBJ databases">
        <title>The complete chromosome of Sebaldella termitidis ATCC 33386.</title>
        <authorList>
            <consortium name="US DOE Joint Genome Institute (JGI-PGF)"/>
            <person name="Lucas S."/>
            <person name="Copeland A."/>
            <person name="Lapidus A."/>
            <person name="Glavina del Rio T."/>
            <person name="Dalin E."/>
            <person name="Tice H."/>
            <person name="Bruce D."/>
            <person name="Goodwin L."/>
            <person name="Pitluck S."/>
            <person name="Kyrpides N."/>
            <person name="Mavromatis K."/>
            <person name="Ivanova N."/>
            <person name="Mikhailova N."/>
            <person name="Sims D."/>
            <person name="Meincke L."/>
            <person name="Brettin T."/>
            <person name="Detter J.C."/>
            <person name="Han C."/>
            <person name="Larimer F."/>
            <person name="Land M."/>
            <person name="Hauser L."/>
            <person name="Markowitz V."/>
            <person name="Cheng J.F."/>
            <person name="Hugenholtz P."/>
            <person name="Woyke T."/>
            <person name="Wu D."/>
            <person name="Eisen J.A."/>
        </authorList>
    </citation>
    <scope>NUCLEOTIDE SEQUENCE [LARGE SCALE GENOMIC DNA]</scope>
    <source>
        <strain evidence="7">ATCC 33386 / NCTC 11300</strain>
    </source>
</reference>
<dbReference type="KEGG" id="str:Sterm_0782"/>
<name>D1AQ76_SEBTE</name>
<dbReference type="PANTHER" id="PTHR46491:SF3">
    <property type="entry name" value="CDGSH IRON-SULFUR DOMAIN-CONTAINING PROTEIN 3, MITOCHONDRIAL"/>
    <property type="match status" value="1"/>
</dbReference>
<dbReference type="Pfam" id="PF06902">
    <property type="entry name" value="Fer4_19"/>
    <property type="match status" value="1"/>
</dbReference>
<evidence type="ECO:0000256" key="2">
    <source>
        <dbReference type="ARBA" id="ARBA00022723"/>
    </source>
</evidence>
<keyword evidence="7" id="KW-1185">Reference proteome</keyword>
<dbReference type="GO" id="GO:0051537">
    <property type="term" value="F:2 iron, 2 sulfur cluster binding"/>
    <property type="evidence" value="ECO:0007669"/>
    <property type="project" value="UniProtKB-KW"/>
</dbReference>
<dbReference type="InterPro" id="IPR010693">
    <property type="entry name" value="Divergent_4Fe-4S_mono-cluster"/>
</dbReference>
<dbReference type="EMBL" id="CP001739">
    <property type="protein sequence ID" value="ACZ07654.1"/>
    <property type="molecule type" value="Genomic_DNA"/>
</dbReference>
<dbReference type="InterPro" id="IPR052950">
    <property type="entry name" value="CISD"/>
</dbReference>
<dbReference type="Gene3D" id="3.40.5.90">
    <property type="entry name" value="CDGSH iron-sulfur domain, mitoNEET-type"/>
    <property type="match status" value="2"/>
</dbReference>
<keyword evidence="4" id="KW-0411">Iron-sulfur</keyword>
<evidence type="ECO:0000256" key="4">
    <source>
        <dbReference type="ARBA" id="ARBA00023014"/>
    </source>
</evidence>
<dbReference type="GO" id="GO:0046872">
    <property type="term" value="F:metal ion binding"/>
    <property type="evidence" value="ECO:0007669"/>
    <property type="project" value="UniProtKB-KW"/>
</dbReference>
<keyword evidence="2" id="KW-0479">Metal-binding</keyword>
<keyword evidence="1" id="KW-0001">2Fe-2S</keyword>
<dbReference type="PANTHER" id="PTHR46491">
    <property type="entry name" value="CDGSH IRON SULFUR DOMAIN PROTEIN HOMOLOG"/>
    <property type="match status" value="1"/>
</dbReference>
<dbReference type="SMART" id="SM00704">
    <property type="entry name" value="ZnF_CDGSH"/>
    <property type="match status" value="2"/>
</dbReference>
<evidence type="ECO:0000256" key="1">
    <source>
        <dbReference type="ARBA" id="ARBA00022714"/>
    </source>
</evidence>
<protein>
    <recommendedName>
        <fullName evidence="5">Iron-binding zinc finger CDGSH type domain-containing protein</fullName>
    </recommendedName>
</protein>
<dbReference type="InterPro" id="IPR042216">
    <property type="entry name" value="MitoNEET_CISD"/>
</dbReference>